<dbReference type="OrthoDB" id="102059at2759"/>
<dbReference type="SMART" id="SM00233">
    <property type="entry name" value="PH"/>
    <property type="match status" value="1"/>
</dbReference>
<sequence>MLAFNPEVALTAQTARPPRRWSISGTTDAQGPLASAIASVRRQTSSPTPTPTPPPPPPVEQAREKRQRRRSVDMSPLQSSLKKTPTALTAKLANIIDPKKIKDALHWGNQNQLYNNDPHQHAKERRVHFPVVDHLLQQEFDRPETTEEEKACYHYSKLELLEMVVNAKRAQAQEPGYDEKSDDTIIEQGYLTFPNEHHFFHQKRYYCLLKARQIICYSSPVHAAKNVHLKWRFPIIKVQDCAAMSMQAKITAFGAHLPSNIGQLFFVTKANGERVLVCAETKRAKRHWVHAITKLTQVHECPFPICPPSLRQKTSSSSSTSTCTSEDDNDGQSPDDETREKLKRAIMKCNQQNDRESAYSHPELPRAVDDLMVHLVA</sequence>
<reference evidence="3" key="1">
    <citation type="submission" date="2019-03" db="EMBL/GenBank/DDBJ databases">
        <title>Long read genome sequence of the mycoparasitic Pythium oligandrum ATCC 38472 isolated from sugarbeet rhizosphere.</title>
        <authorList>
            <person name="Gaulin E."/>
        </authorList>
    </citation>
    <scope>NUCLEOTIDE SEQUENCE</scope>
    <source>
        <strain evidence="3">ATCC 38472_TT</strain>
    </source>
</reference>
<dbReference type="InterPro" id="IPR001849">
    <property type="entry name" value="PH_domain"/>
</dbReference>
<evidence type="ECO:0000259" key="2">
    <source>
        <dbReference type="PROSITE" id="PS50003"/>
    </source>
</evidence>
<evidence type="ECO:0000313" key="4">
    <source>
        <dbReference type="Proteomes" id="UP000794436"/>
    </source>
</evidence>
<evidence type="ECO:0000313" key="3">
    <source>
        <dbReference type="EMBL" id="TMW68112.1"/>
    </source>
</evidence>
<feature type="compositionally biased region" description="Pro residues" evidence="1">
    <location>
        <begin position="48"/>
        <end position="59"/>
    </location>
</feature>
<feature type="compositionally biased region" description="Polar residues" evidence="1">
    <location>
        <begin position="76"/>
        <end position="85"/>
    </location>
</feature>
<feature type="compositionally biased region" description="Acidic residues" evidence="1">
    <location>
        <begin position="325"/>
        <end position="337"/>
    </location>
</feature>
<dbReference type="PROSITE" id="PS50003">
    <property type="entry name" value="PH_DOMAIN"/>
    <property type="match status" value="1"/>
</dbReference>
<protein>
    <recommendedName>
        <fullName evidence="2">PH domain-containing protein</fullName>
    </recommendedName>
</protein>
<dbReference type="EMBL" id="SPLM01000003">
    <property type="protein sequence ID" value="TMW68112.1"/>
    <property type="molecule type" value="Genomic_DNA"/>
</dbReference>
<dbReference type="Proteomes" id="UP000794436">
    <property type="component" value="Unassembled WGS sequence"/>
</dbReference>
<name>A0A8K1CST9_PYTOL</name>
<accession>A0A8K1CST9</accession>
<gene>
    <name evidence="3" type="ORF">Poli38472_007784</name>
</gene>
<feature type="compositionally biased region" description="Low complexity" evidence="1">
    <location>
        <begin position="314"/>
        <end position="324"/>
    </location>
</feature>
<dbReference type="SUPFAM" id="SSF50729">
    <property type="entry name" value="PH domain-like"/>
    <property type="match status" value="1"/>
</dbReference>
<comment type="caution">
    <text evidence="3">The sequence shown here is derived from an EMBL/GenBank/DDBJ whole genome shotgun (WGS) entry which is preliminary data.</text>
</comment>
<dbReference type="AlphaFoldDB" id="A0A8K1CST9"/>
<proteinExistence type="predicted"/>
<feature type="region of interest" description="Disordered" evidence="1">
    <location>
        <begin position="310"/>
        <end position="339"/>
    </location>
</feature>
<dbReference type="InterPro" id="IPR011993">
    <property type="entry name" value="PH-like_dom_sf"/>
</dbReference>
<keyword evidence="4" id="KW-1185">Reference proteome</keyword>
<feature type="region of interest" description="Disordered" evidence="1">
    <location>
        <begin position="1"/>
        <end position="85"/>
    </location>
</feature>
<evidence type="ECO:0000256" key="1">
    <source>
        <dbReference type="SAM" id="MobiDB-lite"/>
    </source>
</evidence>
<feature type="domain" description="PH" evidence="2">
    <location>
        <begin position="184"/>
        <end position="297"/>
    </location>
</feature>
<dbReference type="Gene3D" id="2.30.29.30">
    <property type="entry name" value="Pleckstrin-homology domain (PH domain)/Phosphotyrosine-binding domain (PTB)"/>
    <property type="match status" value="1"/>
</dbReference>
<organism evidence="3 4">
    <name type="scientific">Pythium oligandrum</name>
    <name type="common">Mycoparasitic fungus</name>
    <dbReference type="NCBI Taxonomy" id="41045"/>
    <lineage>
        <taxon>Eukaryota</taxon>
        <taxon>Sar</taxon>
        <taxon>Stramenopiles</taxon>
        <taxon>Oomycota</taxon>
        <taxon>Peronosporomycetes</taxon>
        <taxon>Pythiales</taxon>
        <taxon>Pythiaceae</taxon>
        <taxon>Pythium</taxon>
    </lineage>
</organism>
<dbReference type="CDD" id="cd00821">
    <property type="entry name" value="PH"/>
    <property type="match status" value="1"/>
</dbReference>